<accession>A0A3D3R932</accession>
<dbReference type="Gene3D" id="3.40.50.720">
    <property type="entry name" value="NAD(P)-binding Rossmann-like Domain"/>
    <property type="match status" value="1"/>
</dbReference>
<dbReference type="PANTHER" id="PTHR43818:SF5">
    <property type="entry name" value="OXIDOREDUCTASE FAMILY PROTEIN"/>
    <property type="match status" value="1"/>
</dbReference>
<dbReference type="GO" id="GO:0000166">
    <property type="term" value="F:nucleotide binding"/>
    <property type="evidence" value="ECO:0007669"/>
    <property type="project" value="InterPro"/>
</dbReference>
<dbReference type="InterPro" id="IPR000683">
    <property type="entry name" value="Gfo/Idh/MocA-like_OxRdtase_N"/>
</dbReference>
<dbReference type="EMBL" id="DQAY01000122">
    <property type="protein sequence ID" value="HCO25289.1"/>
    <property type="molecule type" value="Genomic_DNA"/>
</dbReference>
<evidence type="ECO:0000259" key="1">
    <source>
        <dbReference type="Pfam" id="PF01408"/>
    </source>
</evidence>
<dbReference type="Pfam" id="PF19051">
    <property type="entry name" value="GFO_IDH_MocA_C2"/>
    <property type="match status" value="1"/>
</dbReference>
<dbReference type="AlphaFoldDB" id="A0A3D3R932"/>
<feature type="domain" description="Gfo/Idh/MocA-like oxidoreductase bacterial type C-terminal" evidence="2">
    <location>
        <begin position="199"/>
        <end position="431"/>
    </location>
</feature>
<dbReference type="SUPFAM" id="SSF51735">
    <property type="entry name" value="NAD(P)-binding Rossmann-fold domains"/>
    <property type="match status" value="1"/>
</dbReference>
<name>A0A3D3R932_9PLAN</name>
<dbReference type="InterPro" id="IPR043906">
    <property type="entry name" value="Gfo/Idh/MocA_OxRdtase_bact_C"/>
</dbReference>
<organism evidence="3 4">
    <name type="scientific">Gimesia maris</name>
    <dbReference type="NCBI Taxonomy" id="122"/>
    <lineage>
        <taxon>Bacteria</taxon>
        <taxon>Pseudomonadati</taxon>
        <taxon>Planctomycetota</taxon>
        <taxon>Planctomycetia</taxon>
        <taxon>Planctomycetales</taxon>
        <taxon>Planctomycetaceae</taxon>
        <taxon>Gimesia</taxon>
    </lineage>
</organism>
<feature type="domain" description="Gfo/Idh/MocA-like oxidoreductase N-terminal" evidence="1">
    <location>
        <begin position="31"/>
        <end position="154"/>
    </location>
</feature>
<evidence type="ECO:0000313" key="4">
    <source>
        <dbReference type="Proteomes" id="UP000263642"/>
    </source>
</evidence>
<gene>
    <name evidence="3" type="ORF">DIT97_20545</name>
</gene>
<reference evidence="3 4" key="1">
    <citation type="journal article" date="2018" name="Nat. Biotechnol.">
        <title>A standardized bacterial taxonomy based on genome phylogeny substantially revises the tree of life.</title>
        <authorList>
            <person name="Parks D.H."/>
            <person name="Chuvochina M."/>
            <person name="Waite D.W."/>
            <person name="Rinke C."/>
            <person name="Skarshewski A."/>
            <person name="Chaumeil P.A."/>
            <person name="Hugenholtz P."/>
        </authorList>
    </citation>
    <scope>NUCLEOTIDE SEQUENCE [LARGE SCALE GENOMIC DNA]</scope>
    <source>
        <strain evidence="3">UBA9375</strain>
    </source>
</reference>
<evidence type="ECO:0000259" key="2">
    <source>
        <dbReference type="Pfam" id="PF19051"/>
    </source>
</evidence>
<dbReference type="SUPFAM" id="SSF55347">
    <property type="entry name" value="Glyceraldehyde-3-phosphate dehydrogenase-like, C-terminal domain"/>
    <property type="match status" value="1"/>
</dbReference>
<dbReference type="Pfam" id="PF01408">
    <property type="entry name" value="GFO_IDH_MocA"/>
    <property type="match status" value="1"/>
</dbReference>
<sequence length="436" mass="48197">MDRRTFLQGSAAGLASLSLEQVAKAAASERIRVGMIGAGGRASALNRHFAENPHAEIVTIAEIDSARLGNTVETVTKLQGKQPSVTQDFRHLLDDKSLDAIVVGTPDHWHAIPTILACQAGKDVYVEKPDGHNIVEGQRMVAAMKKHNRVVQLGSQHRSTERLKSALDYIRSGALGRCLVAKAWESTKQGNIGNPPDGTPPDTVDYDMWLGPAKKRPFNKNRFHGRWRWFHDYGTGDLGNDGVHRLDMAFAALNAACAAQGDAAISLPTKISATGGKWYFDDMQEWPDTLQVTYEYQSDTPKILTYEMRIWAPYHYHGESEGAVIYGDKAHMTIGNSRWRVYGERGKLIKEVKGDSDATPHVANFLDCIKTRSKPACDLETVGHPASVLCHAGNIAARVGRTLVLDPKTETFKNDDAANQLRGREEWRKPWVLPEV</sequence>
<dbReference type="InterPro" id="IPR050463">
    <property type="entry name" value="Gfo/Idh/MocA_oxidrdct_glycsds"/>
</dbReference>
<dbReference type="Gene3D" id="3.30.360.10">
    <property type="entry name" value="Dihydrodipicolinate Reductase, domain 2"/>
    <property type="match status" value="1"/>
</dbReference>
<dbReference type="InterPro" id="IPR036291">
    <property type="entry name" value="NAD(P)-bd_dom_sf"/>
</dbReference>
<dbReference type="Proteomes" id="UP000263642">
    <property type="component" value="Unassembled WGS sequence"/>
</dbReference>
<protein>
    <submittedName>
        <fullName evidence="3">Dehydrogenase</fullName>
    </submittedName>
</protein>
<comment type="caution">
    <text evidence="3">The sequence shown here is derived from an EMBL/GenBank/DDBJ whole genome shotgun (WGS) entry which is preliminary data.</text>
</comment>
<dbReference type="PANTHER" id="PTHR43818">
    <property type="entry name" value="BCDNA.GH03377"/>
    <property type="match status" value="1"/>
</dbReference>
<evidence type="ECO:0000313" key="3">
    <source>
        <dbReference type="EMBL" id="HCO25289.1"/>
    </source>
</evidence>
<proteinExistence type="predicted"/>